<sequence>MFALGCVQALQCHKNTCPTGVTTHNPRLQKGLDPTDKTNRVANYHRQMVHDVEMIAHSCGVRQPKDLGRHHVRLVTENGLSKPLNEIFPI</sequence>
<evidence type="ECO:0000256" key="1">
    <source>
        <dbReference type="ARBA" id="ARBA00009716"/>
    </source>
</evidence>
<dbReference type="InterPro" id="IPR013785">
    <property type="entry name" value="Aldolase_TIM"/>
</dbReference>
<dbReference type="HOGENOM" id="CLU_2439762_0_0_6"/>
<organism evidence="3 4">
    <name type="scientific">Teredinibacter turnerae (strain ATCC 39867 / T7901)</name>
    <dbReference type="NCBI Taxonomy" id="377629"/>
    <lineage>
        <taxon>Bacteria</taxon>
        <taxon>Pseudomonadati</taxon>
        <taxon>Pseudomonadota</taxon>
        <taxon>Gammaproteobacteria</taxon>
        <taxon>Cellvibrionales</taxon>
        <taxon>Cellvibrionaceae</taxon>
        <taxon>Teredinibacter</taxon>
    </lineage>
</organism>
<dbReference type="Pfam" id="PF01645">
    <property type="entry name" value="Glu_synthase"/>
    <property type="match status" value="1"/>
</dbReference>
<accession>C6AQZ3</accession>
<name>C6AQZ3_TERTT</name>
<proteinExistence type="inferred from homology"/>
<gene>
    <name evidence="3" type="ordered locus">TERTU_0774</name>
</gene>
<evidence type="ECO:0000313" key="4">
    <source>
        <dbReference type="Proteomes" id="UP000009080"/>
    </source>
</evidence>
<dbReference type="AlphaFoldDB" id="C6AQZ3"/>
<dbReference type="PANTHER" id="PTHR43819">
    <property type="entry name" value="ARCHAEAL-TYPE GLUTAMATE SYNTHASE [NADPH]"/>
    <property type="match status" value="1"/>
</dbReference>
<dbReference type="GO" id="GO:0006537">
    <property type="term" value="P:glutamate biosynthetic process"/>
    <property type="evidence" value="ECO:0007669"/>
    <property type="project" value="InterPro"/>
</dbReference>
<dbReference type="PANTHER" id="PTHR43819:SF1">
    <property type="entry name" value="ARCHAEAL-TYPE GLUTAMATE SYNTHASE [NADPH]"/>
    <property type="match status" value="1"/>
</dbReference>
<evidence type="ECO:0000259" key="2">
    <source>
        <dbReference type="Pfam" id="PF01645"/>
    </source>
</evidence>
<keyword evidence="4" id="KW-1185">Reference proteome</keyword>
<dbReference type="EMBL" id="CP001614">
    <property type="protein sequence ID" value="ACS93535.1"/>
    <property type="molecule type" value="Genomic_DNA"/>
</dbReference>
<protein>
    <submittedName>
        <fullName evidence="3">Glutamate synthase domain 2</fullName>
    </submittedName>
</protein>
<dbReference type="Proteomes" id="UP000009080">
    <property type="component" value="Chromosome"/>
</dbReference>
<dbReference type="KEGG" id="ttu:TERTU_0774"/>
<dbReference type="InterPro" id="IPR002932">
    <property type="entry name" value="Glu_synthdom"/>
</dbReference>
<dbReference type="SUPFAM" id="SSF51395">
    <property type="entry name" value="FMN-linked oxidoreductases"/>
    <property type="match status" value="1"/>
</dbReference>
<dbReference type="Gene3D" id="3.20.20.70">
    <property type="entry name" value="Aldolase class I"/>
    <property type="match status" value="1"/>
</dbReference>
<dbReference type="GO" id="GO:0015930">
    <property type="term" value="F:glutamate synthase activity"/>
    <property type="evidence" value="ECO:0007669"/>
    <property type="project" value="InterPro"/>
</dbReference>
<reference evidence="3 4" key="1">
    <citation type="journal article" date="2009" name="PLoS ONE">
        <title>The complete genome of Teredinibacter turnerae T7901: an intracellular endosymbiont of marine wood-boring bivalves (shipworms).</title>
        <authorList>
            <person name="Yang J.C."/>
            <person name="Madupu R."/>
            <person name="Durkin A.S."/>
            <person name="Ekborg N.A."/>
            <person name="Pedamallu C.S."/>
            <person name="Hostetler J.B."/>
            <person name="Radune D."/>
            <person name="Toms B.S."/>
            <person name="Henrissat B."/>
            <person name="Coutinho P.M."/>
            <person name="Schwarz S."/>
            <person name="Field L."/>
            <person name="Trindade-Silva A.E."/>
            <person name="Soares C.A.G."/>
            <person name="Elshahawi S."/>
            <person name="Hanora A."/>
            <person name="Schmidt E.W."/>
            <person name="Haygood M.G."/>
            <person name="Posfai J."/>
            <person name="Benner J."/>
            <person name="Madinger C."/>
            <person name="Nove J."/>
            <person name="Anton B."/>
            <person name="Chaudhary K."/>
            <person name="Foster J."/>
            <person name="Holman A."/>
            <person name="Kumar S."/>
            <person name="Lessard P.A."/>
            <person name="Luyten Y.A."/>
            <person name="Slatko B."/>
            <person name="Wood N."/>
            <person name="Wu B."/>
            <person name="Teplitski M."/>
            <person name="Mougous J.D."/>
            <person name="Ward N."/>
            <person name="Eisen J.A."/>
            <person name="Badger J.H."/>
            <person name="Distel D.L."/>
        </authorList>
    </citation>
    <scope>NUCLEOTIDE SEQUENCE [LARGE SCALE GENOMIC DNA]</scope>
    <source>
        <strain evidence="4">ATCC 39867 / T7901</strain>
    </source>
</reference>
<dbReference type="eggNOG" id="COG0069">
    <property type="taxonomic scope" value="Bacteria"/>
</dbReference>
<dbReference type="STRING" id="377629.TERTU_0774"/>
<evidence type="ECO:0000313" key="3">
    <source>
        <dbReference type="EMBL" id="ACS93535.1"/>
    </source>
</evidence>
<feature type="domain" description="Glutamate synthase" evidence="2">
    <location>
        <begin position="1"/>
        <end position="61"/>
    </location>
</feature>
<comment type="similarity">
    <text evidence="1">Belongs to the glutamate synthase family.</text>
</comment>